<dbReference type="SUPFAM" id="SSF160631">
    <property type="entry name" value="SMI1/KNR4-like"/>
    <property type="match status" value="1"/>
</dbReference>
<dbReference type="Pfam" id="PF09346">
    <property type="entry name" value="SMI1_KNR4"/>
    <property type="match status" value="1"/>
</dbReference>
<dbReference type="AlphaFoldDB" id="A0A9X2ER48"/>
<gene>
    <name evidence="2" type="ORF">MO867_16085</name>
</gene>
<dbReference type="InterPro" id="IPR037883">
    <property type="entry name" value="Knr4/Smi1-like_sf"/>
</dbReference>
<keyword evidence="3" id="KW-1185">Reference proteome</keyword>
<accession>A0A9X2ER48</accession>
<dbReference type="RefSeq" id="WP_252470956.1">
    <property type="nucleotide sequence ID" value="NZ_JALBWM010000087.1"/>
</dbReference>
<evidence type="ECO:0000259" key="1">
    <source>
        <dbReference type="Pfam" id="PF09346"/>
    </source>
</evidence>
<dbReference type="Proteomes" id="UP001139028">
    <property type="component" value="Unassembled WGS sequence"/>
</dbReference>
<evidence type="ECO:0000313" key="3">
    <source>
        <dbReference type="Proteomes" id="UP001139028"/>
    </source>
</evidence>
<protein>
    <submittedName>
        <fullName evidence="2">SMI1/KNR4 family protein</fullName>
    </submittedName>
</protein>
<dbReference type="InterPro" id="IPR018958">
    <property type="entry name" value="Knr4/Smi1-like_dom"/>
</dbReference>
<evidence type="ECO:0000313" key="2">
    <source>
        <dbReference type="EMBL" id="MCO1335855.1"/>
    </source>
</evidence>
<sequence>MIEDIEKYLECVLPKSYRAFILFHNKEMEGKVYLYLAKDLVERNECYGIKEYAPGYVNIGNNGGGEAFILKLGEDDPEVSIVGHGSMDPKLKELVSQSFSRWLELDFRCDND</sequence>
<proteinExistence type="predicted"/>
<dbReference type="EMBL" id="JALBWM010000087">
    <property type="protein sequence ID" value="MCO1335855.1"/>
    <property type="molecule type" value="Genomic_DNA"/>
</dbReference>
<dbReference type="Gene3D" id="3.40.1580.10">
    <property type="entry name" value="SMI1/KNR4-like"/>
    <property type="match status" value="1"/>
</dbReference>
<comment type="caution">
    <text evidence="2">The sequence shown here is derived from an EMBL/GenBank/DDBJ whole genome shotgun (WGS) entry which is preliminary data.</text>
</comment>
<name>A0A9X2ER48_9GAMM</name>
<reference evidence="2" key="1">
    <citation type="journal article" date="2022" name="Arch. Microbiol.">
        <title>Microbulbifer okhotskensis sp. nov., isolated from a deep bottom sediment of the Okhotsk Sea.</title>
        <authorList>
            <person name="Romanenko L."/>
            <person name="Kurilenko V."/>
            <person name="Otstavnykh N."/>
            <person name="Velansky P."/>
            <person name="Isaeva M."/>
            <person name="Mikhailov V."/>
        </authorList>
    </citation>
    <scope>NUCLEOTIDE SEQUENCE</scope>
    <source>
        <strain evidence="2">OS29</strain>
    </source>
</reference>
<feature type="domain" description="Knr4/Smi1-like" evidence="1">
    <location>
        <begin position="2"/>
        <end position="104"/>
    </location>
</feature>
<organism evidence="2 3">
    <name type="scientific">Microbulbifer okhotskensis</name>
    <dbReference type="NCBI Taxonomy" id="2926617"/>
    <lineage>
        <taxon>Bacteria</taxon>
        <taxon>Pseudomonadati</taxon>
        <taxon>Pseudomonadota</taxon>
        <taxon>Gammaproteobacteria</taxon>
        <taxon>Cellvibrionales</taxon>
        <taxon>Microbulbiferaceae</taxon>
        <taxon>Microbulbifer</taxon>
    </lineage>
</organism>